<accession>A0A7C9D3W9</accession>
<dbReference type="EMBL" id="GISG01084833">
    <property type="protein sequence ID" value="MBA4632926.1"/>
    <property type="molecule type" value="Transcribed_RNA"/>
</dbReference>
<evidence type="ECO:0000256" key="1">
    <source>
        <dbReference type="SAM" id="MobiDB-lite"/>
    </source>
</evidence>
<reference evidence="2" key="1">
    <citation type="journal article" date="2013" name="J. Plant Res.">
        <title>Effect of fungi and light on seed germination of three Opuntia species from semiarid lands of central Mexico.</title>
        <authorList>
            <person name="Delgado-Sanchez P."/>
            <person name="Jimenez-Bremont J.F."/>
            <person name="Guerrero-Gonzalez Mde L."/>
            <person name="Flores J."/>
        </authorList>
    </citation>
    <scope>NUCLEOTIDE SEQUENCE</scope>
    <source>
        <tissue evidence="2">Cladode</tissue>
    </source>
</reference>
<name>A0A7C9D3W9_OPUST</name>
<reference evidence="2" key="2">
    <citation type="submission" date="2020-07" db="EMBL/GenBank/DDBJ databases">
        <authorList>
            <person name="Vera ALvarez R."/>
            <person name="Arias-Moreno D.M."/>
            <person name="Jimenez-Jacinto V."/>
            <person name="Jimenez-Bremont J.F."/>
            <person name="Swaminathan K."/>
            <person name="Moose S.P."/>
            <person name="Guerrero-Gonzalez M.L."/>
            <person name="Marino-Ramirez L."/>
            <person name="Landsman D."/>
            <person name="Rodriguez-Kessler M."/>
            <person name="Delgado-Sanchez P."/>
        </authorList>
    </citation>
    <scope>NUCLEOTIDE SEQUENCE</scope>
    <source>
        <tissue evidence="2">Cladode</tissue>
    </source>
</reference>
<organism evidence="2">
    <name type="scientific">Opuntia streptacantha</name>
    <name type="common">Prickly pear cactus</name>
    <name type="synonym">Opuntia cardona</name>
    <dbReference type="NCBI Taxonomy" id="393608"/>
    <lineage>
        <taxon>Eukaryota</taxon>
        <taxon>Viridiplantae</taxon>
        <taxon>Streptophyta</taxon>
        <taxon>Embryophyta</taxon>
        <taxon>Tracheophyta</taxon>
        <taxon>Spermatophyta</taxon>
        <taxon>Magnoliopsida</taxon>
        <taxon>eudicotyledons</taxon>
        <taxon>Gunneridae</taxon>
        <taxon>Pentapetalae</taxon>
        <taxon>Caryophyllales</taxon>
        <taxon>Cactineae</taxon>
        <taxon>Cactaceae</taxon>
        <taxon>Opuntioideae</taxon>
        <taxon>Opuntia</taxon>
    </lineage>
</organism>
<proteinExistence type="predicted"/>
<sequence length="229" mass="24940">MDVADTASCLARPNSMTSLRQTHIKDQEFQPFYLPDEPLKRSNGVFTSCLPGRTCSTFVGGLSILVVLSLSEKGNASEREREALASSSSFAVAISGGPSGPFLLTIPAKKGKIPFLDCFFSTPKASSKFGDPSSRRSSFSKEPPFQDVESSADWVLWVRCESTMKKYLWEDPGFKEVNFSLTTLLDVPSTCELVLASHIWPASLSAKELGSLCESQPLKSPSVLLFVLV</sequence>
<feature type="region of interest" description="Disordered" evidence="1">
    <location>
        <begin position="125"/>
        <end position="145"/>
    </location>
</feature>
<dbReference type="AlphaFoldDB" id="A0A7C9D3W9"/>
<evidence type="ECO:0000313" key="2">
    <source>
        <dbReference type="EMBL" id="MBA4632926.1"/>
    </source>
</evidence>
<protein>
    <submittedName>
        <fullName evidence="2">Uncharacterized protein</fullName>
    </submittedName>
</protein>